<dbReference type="CDD" id="cd03404">
    <property type="entry name" value="SPFH_HflK"/>
    <property type="match status" value="1"/>
</dbReference>
<protein>
    <recommendedName>
        <fullName evidence="3">Protein HflK</fullName>
    </recommendedName>
</protein>
<dbReference type="EMBL" id="CP003538">
    <property type="protein sequence ID" value="AGH97222.1"/>
    <property type="molecule type" value="Genomic_DNA"/>
</dbReference>
<evidence type="ECO:0000313" key="6">
    <source>
        <dbReference type="EMBL" id="AGH97222.1"/>
    </source>
</evidence>
<evidence type="ECO:0000256" key="3">
    <source>
        <dbReference type="RuleBase" id="RU364113"/>
    </source>
</evidence>
<dbReference type="RefSeq" id="WP_015466779.1">
    <property type="nucleotide sequence ID" value="NC_020812.1"/>
</dbReference>
<dbReference type="SMART" id="SM00244">
    <property type="entry name" value="PHB"/>
    <property type="match status" value="1"/>
</dbReference>
<feature type="compositionally biased region" description="Gly residues" evidence="4">
    <location>
        <begin position="19"/>
        <end position="54"/>
    </location>
</feature>
<name>M4VCV1_9BACT</name>
<evidence type="ECO:0000313" key="7">
    <source>
        <dbReference type="Proteomes" id="UP000011932"/>
    </source>
</evidence>
<dbReference type="AlphaFoldDB" id="M4VCV1"/>
<gene>
    <name evidence="6" type="ORF">A11S_388</name>
</gene>
<dbReference type="InterPro" id="IPR010201">
    <property type="entry name" value="HflK"/>
</dbReference>
<evidence type="ECO:0000256" key="2">
    <source>
        <dbReference type="ARBA" id="ARBA00006971"/>
    </source>
</evidence>
<comment type="subcellular location">
    <subcellularLocation>
        <location evidence="1">Membrane</location>
        <topology evidence="1">Single-pass membrane protein</topology>
    </subcellularLocation>
</comment>
<dbReference type="SUPFAM" id="SSF117892">
    <property type="entry name" value="Band 7/SPFH domain"/>
    <property type="match status" value="1"/>
</dbReference>
<dbReference type="Proteomes" id="UP000011932">
    <property type="component" value="Chromosome"/>
</dbReference>
<feature type="region of interest" description="Disordered" evidence="4">
    <location>
        <begin position="1"/>
        <end position="58"/>
    </location>
</feature>
<comment type="function">
    <text evidence="3">HflC and HflK could encode or regulate a protease.</text>
</comment>
<feature type="domain" description="Band 7" evidence="5">
    <location>
        <begin position="98"/>
        <end position="278"/>
    </location>
</feature>
<dbReference type="PANTHER" id="PTHR42911">
    <property type="entry name" value="MODULATOR OF FTSH PROTEASE HFLC"/>
    <property type="match status" value="1"/>
</dbReference>
<evidence type="ECO:0000256" key="1">
    <source>
        <dbReference type="ARBA" id="ARBA00004167"/>
    </source>
</evidence>
<dbReference type="KEGG" id="man:A11S_388"/>
<comment type="similarity">
    <text evidence="2 3">Belongs to the band 7/mec-2 family. HflK subfamily.</text>
</comment>
<comment type="subunit">
    <text evidence="3">HflC and HflK may interact to form a multimeric complex.</text>
</comment>
<dbReference type="Pfam" id="PF01145">
    <property type="entry name" value="Band_7"/>
    <property type="match status" value="1"/>
</dbReference>
<dbReference type="HOGENOM" id="CLU_039173_0_1_5"/>
<feature type="compositionally biased region" description="Low complexity" evidence="4">
    <location>
        <begin position="1"/>
        <end position="18"/>
    </location>
</feature>
<dbReference type="InterPro" id="IPR036013">
    <property type="entry name" value="Band_7/SPFH_dom_sf"/>
</dbReference>
<dbReference type="PANTHER" id="PTHR42911:SF2">
    <property type="entry name" value="PROHIBITIN FAMILY PROTEIN"/>
    <property type="match status" value="1"/>
</dbReference>
<dbReference type="STRING" id="349215.A11S_388"/>
<sequence>MPGPNDPNNNNPNKNPWGNRGGGSGGGNGGGPRNPWGGGSGGGSGRGPGGGGGEIPPDLEELLKKAQANLRQALPGGFGPTKFIVLGLLAGAALWLSSGFYYVTPGENAVITRFGAWNRTQTEPGLGYRLPYPIEEGTVLNVTVDRRVQIGFVDAMGREGTGKRDIPEESLMLTADANIVDLDLVVLWNIENAENYLFKIKDPDATLKKVAESAMREVVGQTNLQPIITGNRNEVATRAQKIMQDTLNTYQSGISIKQVVIQEATVHPDVLDAFEDVVAAIQDAERFQNEANIYRNDIIPKARGEAQRMLQEAEGYRQSTIARAEGDAERFNSVYRAYLEGKDVTRERMYIEAMESVLKNAQKIIMDKDGSDGVVPYLPLNRIAPAAGNATPDAAPAKTTVTP</sequence>
<evidence type="ECO:0000256" key="4">
    <source>
        <dbReference type="SAM" id="MobiDB-lite"/>
    </source>
</evidence>
<dbReference type="Gene3D" id="3.30.479.30">
    <property type="entry name" value="Band 7 domain"/>
    <property type="match status" value="1"/>
</dbReference>
<evidence type="ECO:0000259" key="5">
    <source>
        <dbReference type="SMART" id="SM00244"/>
    </source>
</evidence>
<dbReference type="PATRIC" id="fig|349215.9.peg.381"/>
<dbReference type="GO" id="GO:0016020">
    <property type="term" value="C:membrane"/>
    <property type="evidence" value="ECO:0007669"/>
    <property type="project" value="UniProtKB-SubCell"/>
</dbReference>
<dbReference type="NCBIfam" id="TIGR01933">
    <property type="entry name" value="hflK"/>
    <property type="match status" value="1"/>
</dbReference>
<reference evidence="6 7" key="1">
    <citation type="journal article" date="2013" name="ISME J.">
        <title>By their genes ye shall know them: genomic signatures of predatory bacteria.</title>
        <authorList>
            <person name="Pasternak Z."/>
            <person name="Pietrokovski S."/>
            <person name="Rotem O."/>
            <person name="Gophna U."/>
            <person name="Lurie-Weinberger M.N."/>
            <person name="Jurkevitch E."/>
        </authorList>
    </citation>
    <scope>NUCLEOTIDE SEQUENCE [LARGE SCALE GENOMIC DNA]</scope>
    <source>
        <strain evidence="6">EPB</strain>
    </source>
</reference>
<dbReference type="InterPro" id="IPR001107">
    <property type="entry name" value="Band_7"/>
</dbReference>
<proteinExistence type="inferred from homology"/>
<dbReference type="OrthoDB" id="9779595at2"/>
<organism evidence="6 7">
    <name type="scientific">Micavibrio aeruginosavorus EPB</name>
    <dbReference type="NCBI Taxonomy" id="349215"/>
    <lineage>
        <taxon>Bacteria</taxon>
        <taxon>Pseudomonadati</taxon>
        <taxon>Bdellovibrionota</taxon>
        <taxon>Bdellovibrionia</taxon>
        <taxon>Bdellovibrionales</taxon>
        <taxon>Pseudobdellovibrionaceae</taxon>
        <taxon>Micavibrio</taxon>
    </lineage>
</organism>
<accession>M4VCV1</accession>